<dbReference type="RefSeq" id="WP_053909055.1">
    <property type="nucleotide sequence ID" value="NZ_CAWMUS010000026.1"/>
</dbReference>
<comment type="caution">
    <text evidence="2">The sequence shown here is derived from an EMBL/GenBank/DDBJ whole genome shotgun (WGS) entry which is preliminary data.</text>
</comment>
<sequence length="133" mass="14996">MNSSMALAKGKVLAILLCLMVLFCLNQRALGERLSHHHLSSPVVSGSLFLPVESIQSHASGYNDNGKISICELSAKSLLPLFPLALEPLFIWYFTLAALTLLCYRFPRRAKQRSDKYPPPRVRLHLQFCNLRD</sequence>
<proteinExistence type="predicted"/>
<dbReference type="Proteomes" id="UP000053226">
    <property type="component" value="Unassembled WGS sequence"/>
</dbReference>
<reference evidence="2 3" key="1">
    <citation type="submission" date="2015-07" db="EMBL/GenBank/DDBJ databases">
        <title>ATOL: Assembling a taxonomically balanced genome-scale reconstruction of the evolutionary history of the Enterobacteriaceae.</title>
        <authorList>
            <person name="Plunkett G.III."/>
            <person name="Neeno-Eckwall E.C."/>
            <person name="Glasner J.D."/>
            <person name="Perna N.T."/>
        </authorList>
    </citation>
    <scope>NUCLEOTIDE SEQUENCE [LARGE SCALE GENOMIC DNA]</scope>
    <source>
        <strain evidence="2 3">ATCC 35017</strain>
    </source>
</reference>
<protein>
    <submittedName>
        <fullName evidence="2">ScsA family copper-binding protein</fullName>
    </submittedName>
</protein>
<evidence type="ECO:0000256" key="1">
    <source>
        <dbReference type="SAM" id="Phobius"/>
    </source>
</evidence>
<accession>A0A0N0I9L6</accession>
<name>A0A0N0I9L6_9GAMM</name>
<dbReference type="EMBL" id="LGAA01000026">
    <property type="protein sequence ID" value="KPD02160.1"/>
    <property type="molecule type" value="Genomic_DNA"/>
</dbReference>
<dbReference type="AlphaFoldDB" id="A0A0N0I9L6"/>
<organism evidence="2 3">
    <name type="scientific">Moellerella wisconsensis ATCC 35017</name>
    <dbReference type="NCBI Taxonomy" id="1354267"/>
    <lineage>
        <taxon>Bacteria</taxon>
        <taxon>Pseudomonadati</taxon>
        <taxon>Pseudomonadota</taxon>
        <taxon>Gammaproteobacteria</taxon>
        <taxon>Enterobacterales</taxon>
        <taxon>Morganellaceae</taxon>
        <taxon>Moellerella</taxon>
    </lineage>
</organism>
<gene>
    <name evidence="2" type="ORF">M992_2712</name>
</gene>
<keyword evidence="1" id="KW-0472">Membrane</keyword>
<keyword evidence="3" id="KW-1185">Reference proteome</keyword>
<feature type="transmembrane region" description="Helical" evidence="1">
    <location>
        <begin position="89"/>
        <end position="107"/>
    </location>
</feature>
<evidence type="ECO:0000313" key="3">
    <source>
        <dbReference type="Proteomes" id="UP000053226"/>
    </source>
</evidence>
<keyword evidence="1" id="KW-1133">Transmembrane helix</keyword>
<keyword evidence="1" id="KW-0812">Transmembrane</keyword>
<evidence type="ECO:0000313" key="2">
    <source>
        <dbReference type="EMBL" id="KPD02160.1"/>
    </source>
</evidence>